<name>A0ABR9P2S0_9ACTN</name>
<dbReference type="InterPro" id="IPR036170">
    <property type="entry name" value="YezG-like_sf"/>
</dbReference>
<dbReference type="Proteomes" id="UP000806528">
    <property type="component" value="Unassembled WGS sequence"/>
</dbReference>
<evidence type="ECO:0000313" key="2">
    <source>
        <dbReference type="EMBL" id="MBE2998092.1"/>
    </source>
</evidence>
<feature type="region of interest" description="Disordered" evidence="1">
    <location>
        <begin position="240"/>
        <end position="272"/>
    </location>
</feature>
<evidence type="ECO:0000256" key="1">
    <source>
        <dbReference type="SAM" id="MobiDB-lite"/>
    </source>
</evidence>
<dbReference type="SUPFAM" id="SSF160424">
    <property type="entry name" value="BH3703-like"/>
    <property type="match status" value="1"/>
</dbReference>
<accession>A0ABR9P2S0</accession>
<sequence>MFHRPGLPSDLPGPEDLWGRAGAVAVVSAGSGAVDAALVDRSLAVGVPGSGFRLLRVGDGRFVLLGQNPDSAPATGLRRPTDPFDGAPSWLPVDWLERHRLTDPHFLYWWEDTWVRAAYPDDWDDDGIAGLLGWSATPSATADEVARLLGPGSSAAEVDEFVARCMGRDLTREAVAEAASGVSGFDTGTAVTVAHGLGLTEGSDPPELPAGQGPPPVRSVPLIGRDEWALLVGDALRTAGEDHGYDPSGRADPALLEHGPPADGAPPWAGLLDPRTRWSPPWPGPPGLPSVDPVEMDAQERAVLIDRIRALVVEAADGLPWRKLRLVHRALVGYAGGEIVAVSPDAEHHVPLPDGLREEMALLRSATFSPGYGAWFTACLTLEHGSGWRMSYDRTDEPAFSIPPPAFSYALDARYFPRDGARTPLWLAERLRAAGGGS</sequence>
<feature type="compositionally biased region" description="Pro residues" evidence="1">
    <location>
        <begin position="206"/>
        <end position="217"/>
    </location>
</feature>
<proteinExistence type="predicted"/>
<reference evidence="2 3" key="1">
    <citation type="submission" date="2020-09" db="EMBL/GenBank/DDBJ databases">
        <title>Diversity and distribution of actinomycetes associated with coral in the coast of Hainan.</title>
        <authorList>
            <person name="Li F."/>
        </authorList>
    </citation>
    <scope>NUCLEOTIDE SEQUENCE [LARGE SCALE GENOMIC DNA]</scope>
    <source>
        <strain evidence="2 3">HNM0947</strain>
    </source>
</reference>
<dbReference type="EMBL" id="JADBGI010000004">
    <property type="protein sequence ID" value="MBE2998092.1"/>
    <property type="molecule type" value="Genomic_DNA"/>
</dbReference>
<evidence type="ECO:0000313" key="3">
    <source>
        <dbReference type="Proteomes" id="UP000806528"/>
    </source>
</evidence>
<keyword evidence="3" id="KW-1185">Reference proteome</keyword>
<comment type="caution">
    <text evidence="2">The sequence shown here is derived from an EMBL/GenBank/DDBJ whole genome shotgun (WGS) entry which is preliminary data.</text>
</comment>
<protein>
    <submittedName>
        <fullName evidence="2">Uncharacterized protein</fullName>
    </submittedName>
</protein>
<organism evidence="2 3">
    <name type="scientific">Nocardiopsis coralli</name>
    <dbReference type="NCBI Taxonomy" id="2772213"/>
    <lineage>
        <taxon>Bacteria</taxon>
        <taxon>Bacillati</taxon>
        <taxon>Actinomycetota</taxon>
        <taxon>Actinomycetes</taxon>
        <taxon>Streptosporangiales</taxon>
        <taxon>Nocardiopsidaceae</taxon>
        <taxon>Nocardiopsis</taxon>
    </lineage>
</organism>
<feature type="region of interest" description="Disordered" evidence="1">
    <location>
        <begin position="197"/>
        <end position="217"/>
    </location>
</feature>
<gene>
    <name evidence="2" type="ORF">IDM40_05135</name>
</gene>
<feature type="compositionally biased region" description="Low complexity" evidence="1">
    <location>
        <begin position="259"/>
        <end position="270"/>
    </location>
</feature>
<dbReference type="RefSeq" id="WP_193120757.1">
    <property type="nucleotide sequence ID" value="NZ_JADBGI010000004.1"/>
</dbReference>